<dbReference type="GO" id="GO:0000160">
    <property type="term" value="P:phosphorelay signal transduction system"/>
    <property type="evidence" value="ECO:0007669"/>
    <property type="project" value="UniProtKB-KW"/>
</dbReference>
<dbReference type="PANTHER" id="PTHR43711">
    <property type="entry name" value="TWO-COMPONENT HISTIDINE KINASE"/>
    <property type="match status" value="1"/>
</dbReference>
<dbReference type="CDD" id="cd00075">
    <property type="entry name" value="HATPase"/>
    <property type="match status" value="1"/>
</dbReference>
<feature type="transmembrane region" description="Helical" evidence="6">
    <location>
        <begin position="34"/>
        <end position="51"/>
    </location>
</feature>
<keyword evidence="6" id="KW-1133">Transmembrane helix</keyword>
<keyword evidence="5" id="KW-0902">Two-component regulatory system</keyword>
<dbReference type="AlphaFoldDB" id="A0A1G9TKF1"/>
<keyword evidence="6" id="KW-0812">Transmembrane</keyword>
<evidence type="ECO:0000313" key="8">
    <source>
        <dbReference type="EMBL" id="SDM48246.1"/>
    </source>
</evidence>
<dbReference type="PRINTS" id="PR00344">
    <property type="entry name" value="BCTRLSENSOR"/>
</dbReference>
<feature type="domain" description="Histidine kinase" evidence="7">
    <location>
        <begin position="192"/>
        <end position="423"/>
    </location>
</feature>
<dbReference type="PROSITE" id="PS50109">
    <property type="entry name" value="HIS_KIN"/>
    <property type="match status" value="1"/>
</dbReference>
<keyword evidence="3" id="KW-0808">Transferase</keyword>
<dbReference type="RefSeq" id="WP_092072680.1">
    <property type="nucleotide sequence ID" value="NZ_FNHB01000005.1"/>
</dbReference>
<evidence type="ECO:0000313" key="9">
    <source>
        <dbReference type="Proteomes" id="UP000214880"/>
    </source>
</evidence>
<dbReference type="Gene3D" id="3.30.565.10">
    <property type="entry name" value="Histidine kinase-like ATPase, C-terminal domain"/>
    <property type="match status" value="1"/>
</dbReference>
<accession>A0A1G9TKF1</accession>
<dbReference type="STRING" id="146817.SAMN04488502_1059"/>
<protein>
    <recommendedName>
        <fullName evidence="2">histidine kinase</fullName>
        <ecNumber evidence="2">2.7.13.3</ecNumber>
    </recommendedName>
</protein>
<dbReference type="InterPro" id="IPR050736">
    <property type="entry name" value="Sensor_HK_Regulatory"/>
</dbReference>
<proteinExistence type="predicted"/>
<organism evidence="8 9">
    <name type="scientific">Dendrosporobacter quercicolus</name>
    <dbReference type="NCBI Taxonomy" id="146817"/>
    <lineage>
        <taxon>Bacteria</taxon>
        <taxon>Bacillati</taxon>
        <taxon>Bacillota</taxon>
        <taxon>Negativicutes</taxon>
        <taxon>Selenomonadales</taxon>
        <taxon>Sporomusaceae</taxon>
        <taxon>Dendrosporobacter</taxon>
    </lineage>
</organism>
<dbReference type="Pfam" id="PF02518">
    <property type="entry name" value="HATPase_c"/>
    <property type="match status" value="1"/>
</dbReference>
<dbReference type="InterPro" id="IPR005467">
    <property type="entry name" value="His_kinase_dom"/>
</dbReference>
<evidence type="ECO:0000256" key="3">
    <source>
        <dbReference type="ARBA" id="ARBA00022679"/>
    </source>
</evidence>
<gene>
    <name evidence="8" type="ORF">SAMN04488502_1059</name>
</gene>
<feature type="transmembrane region" description="Helical" evidence="6">
    <location>
        <begin position="80"/>
        <end position="99"/>
    </location>
</feature>
<dbReference type="GO" id="GO:0004673">
    <property type="term" value="F:protein histidine kinase activity"/>
    <property type="evidence" value="ECO:0007669"/>
    <property type="project" value="UniProtKB-EC"/>
</dbReference>
<evidence type="ECO:0000256" key="4">
    <source>
        <dbReference type="ARBA" id="ARBA00022777"/>
    </source>
</evidence>
<name>A0A1G9TKF1_9FIRM</name>
<keyword evidence="6" id="KW-0472">Membrane</keyword>
<evidence type="ECO:0000256" key="1">
    <source>
        <dbReference type="ARBA" id="ARBA00000085"/>
    </source>
</evidence>
<dbReference type="EC" id="2.7.13.3" evidence="2"/>
<reference evidence="8 9" key="1">
    <citation type="submission" date="2016-10" db="EMBL/GenBank/DDBJ databases">
        <authorList>
            <person name="de Groot N.N."/>
        </authorList>
    </citation>
    <scope>NUCLEOTIDE SEQUENCE [LARGE SCALE GENOMIC DNA]</scope>
    <source>
        <strain evidence="8 9">DSM 1736</strain>
    </source>
</reference>
<dbReference type="PANTHER" id="PTHR43711:SF26">
    <property type="entry name" value="SENSOR HISTIDINE KINASE RCSC"/>
    <property type="match status" value="1"/>
</dbReference>
<dbReference type="SUPFAM" id="SSF55874">
    <property type="entry name" value="ATPase domain of HSP90 chaperone/DNA topoisomerase II/histidine kinase"/>
    <property type="match status" value="1"/>
</dbReference>
<dbReference type="InterPro" id="IPR036890">
    <property type="entry name" value="HATPase_C_sf"/>
</dbReference>
<evidence type="ECO:0000259" key="7">
    <source>
        <dbReference type="PROSITE" id="PS50109"/>
    </source>
</evidence>
<evidence type="ECO:0000256" key="5">
    <source>
        <dbReference type="ARBA" id="ARBA00023012"/>
    </source>
</evidence>
<dbReference type="Proteomes" id="UP000214880">
    <property type="component" value="Unassembled WGS sequence"/>
</dbReference>
<comment type="catalytic activity">
    <reaction evidence="1">
        <text>ATP + protein L-histidine = ADP + protein N-phospho-L-histidine.</text>
        <dbReference type="EC" id="2.7.13.3"/>
    </reaction>
</comment>
<keyword evidence="9" id="KW-1185">Reference proteome</keyword>
<keyword evidence="4 8" id="KW-0418">Kinase</keyword>
<feature type="transmembrane region" description="Helical" evidence="6">
    <location>
        <begin position="111"/>
        <end position="129"/>
    </location>
</feature>
<feature type="transmembrane region" description="Helical" evidence="6">
    <location>
        <begin position="12"/>
        <end position="28"/>
    </location>
</feature>
<evidence type="ECO:0000256" key="2">
    <source>
        <dbReference type="ARBA" id="ARBA00012438"/>
    </source>
</evidence>
<dbReference type="InterPro" id="IPR004358">
    <property type="entry name" value="Sig_transdc_His_kin-like_C"/>
</dbReference>
<evidence type="ECO:0000256" key="6">
    <source>
        <dbReference type="SAM" id="Phobius"/>
    </source>
</evidence>
<dbReference type="SMART" id="SM00387">
    <property type="entry name" value="HATPase_c"/>
    <property type="match status" value="1"/>
</dbReference>
<dbReference type="EMBL" id="FNHB01000005">
    <property type="protein sequence ID" value="SDM48246.1"/>
    <property type="molecule type" value="Genomic_DNA"/>
</dbReference>
<dbReference type="InterPro" id="IPR003594">
    <property type="entry name" value="HATPase_dom"/>
</dbReference>
<sequence>MLKQWYDQHKLMINSIVLVALAGMVFVYPFFQSHFRFTLGVAVLAALLLYFPRLPIITTAACSGLAIFFMRSIIYLPYGLAEFAIAIGHNWPAIVYYFAYGACFRFFNIRAYLQHALGLMLLLSLADILSNCMELLVRSELFTANIETLLVTVATVGVLRPVIAIASYYALKQYRDFALAEDRLARYAELTVLAAQLKTELYYLQKSSQNIESIMEQSYLLYQNLNERQRPGCEEQAGRALAVAREIHEVKKDYYRVVTGIEKVLETSAIEQGLRLSEIFFIIEQNTVRVTGQTGKQLAISFHYENDFLTDQHYLIVSILNNLMINAIEACADGCAIKIEQASNDSMVSFYVSDNGSGIKPEDYELIFQPGYSTKFCPYTGKMSTGLGLSHVKNLVEHLQGRIEVTSAAGTGTTFAVHLPRRCLYLHES</sequence>
<feature type="transmembrane region" description="Helical" evidence="6">
    <location>
        <begin position="149"/>
        <end position="171"/>
    </location>
</feature>